<feature type="binding site" evidence="20">
    <location>
        <begin position="307"/>
        <end position="309"/>
    </location>
    <ligand>
        <name>GTP</name>
        <dbReference type="ChEBI" id="CHEBI:37565"/>
    </ligand>
</feature>
<dbReference type="InterPro" id="IPR000422">
    <property type="entry name" value="DHBP_synthase_RibB"/>
</dbReference>
<dbReference type="Proteomes" id="UP000565205">
    <property type="component" value="Unassembled WGS sequence"/>
</dbReference>
<dbReference type="GO" id="GO:0008270">
    <property type="term" value="F:zinc ion binding"/>
    <property type="evidence" value="ECO:0007669"/>
    <property type="project" value="UniProtKB-UniRule"/>
</dbReference>
<evidence type="ECO:0000256" key="2">
    <source>
        <dbReference type="ARBA" id="ARBA00001936"/>
    </source>
</evidence>
<dbReference type="PIRSF" id="PIRSF001259">
    <property type="entry name" value="RibA"/>
    <property type="match status" value="1"/>
</dbReference>
<feature type="site" description="Essential for catalytic activity" evidence="21">
    <location>
        <position position="126"/>
    </location>
</feature>
<feature type="binding site" evidence="20">
    <location>
        <position position="284"/>
    </location>
    <ligand>
        <name>GTP</name>
        <dbReference type="ChEBI" id="CHEBI:37565"/>
    </ligand>
</feature>
<proteinExistence type="inferred from homology"/>
<feature type="binding site" evidence="21">
    <location>
        <begin position="140"/>
        <end position="144"/>
    </location>
    <ligand>
        <name>D-ribulose 5-phosphate</name>
        <dbReference type="ChEBI" id="CHEBI:58121"/>
    </ligand>
</feature>
<dbReference type="SUPFAM" id="SSF55821">
    <property type="entry name" value="YrdC/RibB"/>
    <property type="match status" value="1"/>
</dbReference>
<evidence type="ECO:0000256" key="3">
    <source>
        <dbReference type="ARBA" id="ARBA00002284"/>
    </source>
</evidence>
<evidence type="ECO:0000256" key="9">
    <source>
        <dbReference type="ARBA" id="ARBA00022723"/>
    </source>
</evidence>
<dbReference type="UniPathway" id="UPA00275">
    <property type="reaction ID" value="UER00399"/>
</dbReference>
<feature type="binding site" evidence="20">
    <location>
        <position position="369"/>
    </location>
    <ligand>
        <name>GTP</name>
        <dbReference type="ChEBI" id="CHEBI:37565"/>
    </ligand>
</feature>
<comment type="cofactor">
    <cofactor evidence="21">
        <name>Mg(2+)</name>
        <dbReference type="ChEBI" id="CHEBI:18420"/>
    </cofactor>
    <cofactor evidence="21">
        <name>Mn(2+)</name>
        <dbReference type="ChEBI" id="CHEBI:29035"/>
    </cofactor>
    <text evidence="21">Binds 2 divalent metal cations per subunit. Magnesium or manganese.</text>
</comment>
<evidence type="ECO:0000259" key="22">
    <source>
        <dbReference type="Pfam" id="PF00925"/>
    </source>
</evidence>
<reference evidence="23 25" key="2">
    <citation type="submission" date="2020-08" db="EMBL/GenBank/DDBJ databases">
        <title>Genomic Encyclopedia of Type Strains, Phase III (KMG-III): the genomes of soil and plant-associated and newly described type strains.</title>
        <authorList>
            <person name="Whitman W."/>
        </authorList>
    </citation>
    <scope>NUCLEOTIDE SEQUENCE [LARGE SCALE GENOMIC DNA]</scope>
    <source>
        <strain evidence="23 25">CECT 8088</strain>
    </source>
</reference>
<dbReference type="InterPro" id="IPR036144">
    <property type="entry name" value="RibA-like_sf"/>
</dbReference>
<dbReference type="PANTHER" id="PTHR21327:SF18">
    <property type="entry name" value="3,4-DIHYDROXY-2-BUTANONE 4-PHOSPHATE SYNTHASE"/>
    <property type="match status" value="1"/>
</dbReference>
<dbReference type="HAMAP" id="MF_00180">
    <property type="entry name" value="RibB"/>
    <property type="match status" value="1"/>
</dbReference>
<name>A0A839URD9_9PROT</name>
<comment type="similarity">
    <text evidence="21">Belongs to the DHBP synthase family.</text>
</comment>
<comment type="pathway">
    <text evidence="4 20">Cofactor biosynthesis; riboflavin biosynthesis; 5-amino-6-(D-ribitylamino)uracil from GTP: step 1/4.</text>
</comment>
<dbReference type="GO" id="GO:0009231">
    <property type="term" value="P:riboflavin biosynthetic process"/>
    <property type="evidence" value="ECO:0007669"/>
    <property type="project" value="UniProtKB-UniRule"/>
</dbReference>
<evidence type="ECO:0000256" key="20">
    <source>
        <dbReference type="HAMAP-Rule" id="MF_00179"/>
    </source>
</evidence>
<feature type="binding site" evidence="21">
    <location>
        <position position="143"/>
    </location>
    <ligand>
        <name>Mg(2+)</name>
        <dbReference type="ChEBI" id="CHEBI:18420"/>
        <label>2</label>
    </ligand>
</feature>
<dbReference type="PANTHER" id="PTHR21327">
    <property type="entry name" value="GTP CYCLOHYDROLASE II-RELATED"/>
    <property type="match status" value="1"/>
</dbReference>
<dbReference type="NCBIfam" id="TIGR00506">
    <property type="entry name" value="ribB"/>
    <property type="match status" value="1"/>
</dbReference>
<dbReference type="AlphaFoldDB" id="A0A839URD9"/>
<keyword evidence="10 20" id="KW-0547">Nucleotide-binding</keyword>
<dbReference type="GO" id="GO:0030145">
    <property type="term" value="F:manganese ion binding"/>
    <property type="evidence" value="ECO:0007669"/>
    <property type="project" value="UniProtKB-UniRule"/>
</dbReference>
<keyword evidence="17" id="KW-0511">Multifunctional enzyme</keyword>
<comment type="catalytic activity">
    <reaction evidence="19 20">
        <text>GTP + 4 H2O = 2,5-diamino-6-hydroxy-4-(5-phosphoribosylamino)-pyrimidine + formate + 2 phosphate + 3 H(+)</text>
        <dbReference type="Rhea" id="RHEA:23704"/>
        <dbReference type="ChEBI" id="CHEBI:15377"/>
        <dbReference type="ChEBI" id="CHEBI:15378"/>
        <dbReference type="ChEBI" id="CHEBI:15740"/>
        <dbReference type="ChEBI" id="CHEBI:37565"/>
        <dbReference type="ChEBI" id="CHEBI:43474"/>
        <dbReference type="ChEBI" id="CHEBI:58614"/>
        <dbReference type="EC" id="3.5.4.25"/>
    </reaction>
</comment>
<feature type="binding site" evidence="21">
    <location>
        <begin position="27"/>
        <end position="28"/>
    </location>
    <ligand>
        <name>D-ribulose 5-phosphate</name>
        <dbReference type="ChEBI" id="CHEBI:58121"/>
    </ligand>
</feature>
<evidence type="ECO:0000256" key="10">
    <source>
        <dbReference type="ARBA" id="ARBA00022741"/>
    </source>
</evidence>
<evidence type="ECO:0000256" key="5">
    <source>
        <dbReference type="ARBA" id="ARBA00004904"/>
    </source>
</evidence>
<dbReference type="GO" id="GO:0000287">
    <property type="term" value="F:magnesium ion binding"/>
    <property type="evidence" value="ECO:0007669"/>
    <property type="project" value="UniProtKB-UniRule"/>
</dbReference>
<dbReference type="EMBL" id="JACHXV010000001">
    <property type="protein sequence ID" value="MBB3172327.1"/>
    <property type="molecule type" value="Genomic_DNA"/>
</dbReference>
<feature type="active site" description="Nucleophile" evidence="20">
    <location>
        <position position="343"/>
    </location>
</feature>
<dbReference type="Pfam" id="PF00925">
    <property type="entry name" value="GTP_cyclohydro2"/>
    <property type="match status" value="1"/>
</dbReference>
<evidence type="ECO:0000256" key="13">
    <source>
        <dbReference type="ARBA" id="ARBA00022842"/>
    </source>
</evidence>
<dbReference type="GO" id="GO:0005829">
    <property type="term" value="C:cytosol"/>
    <property type="evidence" value="ECO:0007669"/>
    <property type="project" value="TreeGrafter"/>
</dbReference>
<keyword evidence="9 21" id="KW-0479">Metal-binding</keyword>
<evidence type="ECO:0000256" key="8">
    <source>
        <dbReference type="ARBA" id="ARBA00022619"/>
    </source>
</evidence>
<comment type="subunit">
    <text evidence="21">Homodimer.</text>
</comment>
<evidence type="ECO:0000313" key="26">
    <source>
        <dbReference type="Proteomes" id="UP000565205"/>
    </source>
</evidence>
<dbReference type="GO" id="GO:0003935">
    <property type="term" value="F:GTP cyclohydrolase II activity"/>
    <property type="evidence" value="ECO:0007669"/>
    <property type="project" value="UniProtKB-UniRule"/>
</dbReference>
<evidence type="ECO:0000256" key="11">
    <source>
        <dbReference type="ARBA" id="ARBA00022801"/>
    </source>
</evidence>
<keyword evidence="15 21" id="KW-0464">Manganese</keyword>
<feature type="binding site" evidence="20">
    <location>
        <position position="279"/>
    </location>
    <ligand>
        <name>Zn(2+)</name>
        <dbReference type="ChEBI" id="CHEBI:29105"/>
        <note>catalytic</note>
    </ligand>
</feature>
<comment type="function">
    <text evidence="3 21">Catalyzes the conversion of D-ribulose 5-phosphate to formate and 3,4-dihydroxy-2-butanone 4-phosphate.</text>
</comment>
<organism evidence="23 25">
    <name type="scientific">Endobacter medicaginis</name>
    <dbReference type="NCBI Taxonomy" id="1181271"/>
    <lineage>
        <taxon>Bacteria</taxon>
        <taxon>Pseudomonadati</taxon>
        <taxon>Pseudomonadota</taxon>
        <taxon>Alphaproteobacteria</taxon>
        <taxon>Acetobacterales</taxon>
        <taxon>Acetobacteraceae</taxon>
        <taxon>Endobacter</taxon>
    </lineage>
</organism>
<feature type="binding site" evidence="21">
    <location>
        <position position="32"/>
    </location>
    <ligand>
        <name>D-ribulose 5-phosphate</name>
        <dbReference type="ChEBI" id="CHEBI:58121"/>
    </ligand>
</feature>
<dbReference type="InterPro" id="IPR032677">
    <property type="entry name" value="GTP_cyclohydro_II"/>
</dbReference>
<evidence type="ECO:0000256" key="19">
    <source>
        <dbReference type="ARBA" id="ARBA00049295"/>
    </source>
</evidence>
<evidence type="ECO:0000256" key="15">
    <source>
        <dbReference type="ARBA" id="ARBA00023211"/>
    </source>
</evidence>
<dbReference type="GO" id="GO:0005525">
    <property type="term" value="F:GTP binding"/>
    <property type="evidence" value="ECO:0007669"/>
    <property type="project" value="UniProtKB-KW"/>
</dbReference>
<comment type="cofactor">
    <cofactor evidence="20">
        <name>Zn(2+)</name>
        <dbReference type="ChEBI" id="CHEBI:29105"/>
    </cofactor>
    <text evidence="20">Binds 1 zinc ion per subunit.</text>
</comment>
<dbReference type="EMBL" id="JABXXQ010000086">
    <property type="protein sequence ID" value="NVN29944.1"/>
    <property type="molecule type" value="Genomic_DNA"/>
</dbReference>
<dbReference type="FunFam" id="3.40.50.10990:FF:000001">
    <property type="entry name" value="Riboflavin biosynthesis protein RibBA"/>
    <property type="match status" value="1"/>
</dbReference>
<evidence type="ECO:0000256" key="16">
    <source>
        <dbReference type="ARBA" id="ARBA00023239"/>
    </source>
</evidence>
<dbReference type="NCBIfam" id="TIGR00505">
    <property type="entry name" value="ribA"/>
    <property type="match status" value="1"/>
</dbReference>
<keyword evidence="13 21" id="KW-0460">Magnesium</keyword>
<dbReference type="SUPFAM" id="SSF142695">
    <property type="entry name" value="RibA-like"/>
    <property type="match status" value="1"/>
</dbReference>
<comment type="similarity">
    <text evidence="20">Belongs to the GTP cyclohydrolase II family.</text>
</comment>
<feature type="binding site" evidence="20">
    <location>
        <position position="364"/>
    </location>
    <ligand>
        <name>GTP</name>
        <dbReference type="ChEBI" id="CHEBI:37565"/>
    </ligand>
</feature>
<evidence type="ECO:0000256" key="21">
    <source>
        <dbReference type="HAMAP-Rule" id="MF_00180"/>
    </source>
</evidence>
<feature type="binding site" evidence="20">
    <location>
        <begin position="263"/>
        <end position="267"/>
    </location>
    <ligand>
        <name>GTP</name>
        <dbReference type="ChEBI" id="CHEBI:37565"/>
    </ligand>
</feature>
<evidence type="ECO:0000256" key="1">
    <source>
        <dbReference type="ARBA" id="ARBA00000141"/>
    </source>
</evidence>
<keyword evidence="14 20" id="KW-0342">GTP-binding</keyword>
<feature type="binding site" evidence="21">
    <location>
        <position position="28"/>
    </location>
    <ligand>
        <name>Mg(2+)</name>
        <dbReference type="ChEBI" id="CHEBI:18420"/>
        <label>1</label>
    </ligand>
</feature>
<feature type="binding site" evidence="20">
    <location>
        <position position="281"/>
    </location>
    <ligand>
        <name>Zn(2+)</name>
        <dbReference type="ChEBI" id="CHEBI:29105"/>
        <note>catalytic</note>
    </ligand>
</feature>
<dbReference type="FunFam" id="3.90.870.10:FF:000001">
    <property type="entry name" value="Riboflavin biosynthesis protein RibBA"/>
    <property type="match status" value="1"/>
</dbReference>
<keyword evidence="8 21" id="KW-0686">Riboflavin biosynthesis</keyword>
<dbReference type="CDD" id="cd00641">
    <property type="entry name" value="GTP_cyclohydro2"/>
    <property type="match status" value="1"/>
</dbReference>
<evidence type="ECO:0000256" key="4">
    <source>
        <dbReference type="ARBA" id="ARBA00004853"/>
    </source>
</evidence>
<keyword evidence="12 20" id="KW-0862">Zinc</keyword>
<dbReference type="Gene3D" id="3.90.870.10">
    <property type="entry name" value="DHBP synthase"/>
    <property type="match status" value="1"/>
</dbReference>
<dbReference type="Gene3D" id="3.40.50.10990">
    <property type="entry name" value="GTP cyclohydrolase II"/>
    <property type="match status" value="1"/>
</dbReference>
<evidence type="ECO:0000256" key="12">
    <source>
        <dbReference type="ARBA" id="ARBA00022833"/>
    </source>
</evidence>
<dbReference type="NCBIfam" id="NF001591">
    <property type="entry name" value="PRK00393.1"/>
    <property type="match status" value="1"/>
</dbReference>
<keyword evidence="11 20" id="KW-0378">Hydrolase</keyword>
<comment type="function">
    <text evidence="18 20">Catalyzes the conversion of GTP to 2,5-diamino-6-ribosylamino-4(3H)-pyrimidinone 5'-phosphate (DARP), formate and pyrophosphate.</text>
</comment>
<comment type="cofactor">
    <cofactor evidence="2">
        <name>Mn(2+)</name>
        <dbReference type="ChEBI" id="CHEBI:29035"/>
    </cofactor>
</comment>
<dbReference type="Proteomes" id="UP000557688">
    <property type="component" value="Unassembled WGS sequence"/>
</dbReference>
<evidence type="ECO:0000256" key="14">
    <source>
        <dbReference type="ARBA" id="ARBA00023134"/>
    </source>
</evidence>
<dbReference type="InterPro" id="IPR000926">
    <property type="entry name" value="RibA"/>
</dbReference>
<comment type="catalytic activity">
    <reaction evidence="1 21">
        <text>D-ribulose 5-phosphate = (2S)-2-hydroxy-3-oxobutyl phosphate + formate + H(+)</text>
        <dbReference type="Rhea" id="RHEA:18457"/>
        <dbReference type="ChEBI" id="CHEBI:15378"/>
        <dbReference type="ChEBI" id="CHEBI:15740"/>
        <dbReference type="ChEBI" id="CHEBI:58121"/>
        <dbReference type="ChEBI" id="CHEBI:58830"/>
        <dbReference type="EC" id="4.1.99.12"/>
    </reaction>
</comment>
<gene>
    <name evidence="21 24" type="primary">ribB</name>
    <name evidence="20" type="synonym">ribA</name>
    <name evidence="23" type="ORF">FHR90_000133</name>
    <name evidence="24" type="ORF">HUK83_06295</name>
</gene>
<accession>A0A839URD9</accession>
<protein>
    <recommendedName>
        <fullName evidence="20 21">Multifunctional fusion protein</fullName>
    </recommendedName>
    <domain>
        <recommendedName>
            <fullName evidence="20">GTP cyclohydrolase-2</fullName>
            <ecNumber evidence="20">3.5.4.25</ecNumber>
        </recommendedName>
        <alternativeName>
            <fullName evidence="20">GTP cyclohydrolase II</fullName>
        </alternativeName>
    </domain>
    <domain>
        <recommendedName>
            <fullName evidence="21">3,4-dihydroxy-2-butanone 4-phosphate synthase</fullName>
            <shortName evidence="21">DHBP synthase</shortName>
            <ecNumber evidence="21">4.1.99.12</ecNumber>
        </recommendedName>
    </domain>
</protein>
<feature type="domain" description="GTP cyclohydrolase II" evidence="22">
    <location>
        <begin position="226"/>
        <end position="383"/>
    </location>
</feature>
<dbReference type="EC" id="4.1.99.12" evidence="21"/>
<sequence length="427" mass="45255">MIRTSLADAIAQLRAGGLILMTDDEDRENEGDLVCAAEFATAANIAFMARRGSGLICLPMEGAMIDRLGLAPMTAANRTPRQTAFTVSIEARDGITTGISAADRARTVAAAIDPDTTPDEIVSPGHMFPLRAVDGGVLARDGHTEGSVDLMRMAGLTPAAVICEVMRDDGEMMRRAELEAMAAEFDLPIVTIRDVIAARRAADGAIDLVATATLPSVFGESVTGAEPFTVHAFRNPADGIEHLAIVHGTPAAAARAGAAPLVRVHSECLTGDALGSLRCDCGPQLQAGLRRIAACPYGMVIYLRGHEGRGIGLANKIRAYALQDQGFDTVEANTHLGFGADQRDYTVAAAILRRLGVSALDLLTNNPAKVEALRAHGLDVEGRSAIEIPANPHNAAYLRTKRLRMGHWLDDGHHDPSHTHCHQEPLA</sequence>
<feature type="binding site" evidence="20">
    <location>
        <position position="329"/>
    </location>
    <ligand>
        <name>GTP</name>
        <dbReference type="ChEBI" id="CHEBI:37565"/>
    </ligand>
</feature>
<dbReference type="EC" id="3.5.4.25" evidence="20"/>
<dbReference type="InterPro" id="IPR017945">
    <property type="entry name" value="DHBP_synth_RibB-like_a/b_dom"/>
</dbReference>
<comment type="similarity">
    <text evidence="6">In the N-terminal section; belongs to the DHBP synthase family.</text>
</comment>
<evidence type="ECO:0000256" key="18">
    <source>
        <dbReference type="ARBA" id="ARBA00043932"/>
    </source>
</evidence>
<feature type="active site" description="Proton acceptor" evidence="20">
    <location>
        <position position="341"/>
    </location>
</feature>
<comment type="pathway">
    <text evidence="5 21">Cofactor biosynthesis; riboflavin biosynthesis; 2-hydroxy-3-oxobutyl phosphate from D-ribulose 5-phosphate: step 1/1.</text>
</comment>
<evidence type="ECO:0000313" key="25">
    <source>
        <dbReference type="Proteomes" id="UP000557688"/>
    </source>
</evidence>
<evidence type="ECO:0000313" key="23">
    <source>
        <dbReference type="EMBL" id="MBB3172327.1"/>
    </source>
</evidence>
<evidence type="ECO:0000313" key="24">
    <source>
        <dbReference type="EMBL" id="NVN29944.1"/>
    </source>
</evidence>
<comment type="caution">
    <text evidence="23">The sequence shown here is derived from an EMBL/GenBank/DDBJ whole genome shotgun (WGS) entry which is preliminary data.</text>
</comment>
<evidence type="ECO:0000256" key="7">
    <source>
        <dbReference type="ARBA" id="ARBA00008976"/>
    </source>
</evidence>
<evidence type="ECO:0000256" key="6">
    <source>
        <dbReference type="ARBA" id="ARBA00005520"/>
    </source>
</evidence>
<dbReference type="HAMAP" id="MF_00179">
    <property type="entry name" value="RibA"/>
    <property type="match status" value="1"/>
</dbReference>
<evidence type="ECO:0000256" key="17">
    <source>
        <dbReference type="ARBA" id="ARBA00023268"/>
    </source>
</evidence>
<feature type="site" description="Essential for catalytic activity" evidence="21">
    <location>
        <position position="164"/>
    </location>
</feature>
<dbReference type="Pfam" id="PF00926">
    <property type="entry name" value="DHBP_synthase"/>
    <property type="match status" value="1"/>
</dbReference>
<comment type="similarity">
    <text evidence="7">In the C-terminal section; belongs to the GTP cyclohydrolase II family.</text>
</comment>
<keyword evidence="25" id="KW-1185">Reference proteome</keyword>
<feature type="binding site" evidence="20">
    <location>
        <position position="268"/>
    </location>
    <ligand>
        <name>Zn(2+)</name>
        <dbReference type="ChEBI" id="CHEBI:29105"/>
        <note>catalytic</note>
    </ligand>
</feature>
<feature type="binding site" evidence="21">
    <location>
        <position position="28"/>
    </location>
    <ligand>
        <name>Mg(2+)</name>
        <dbReference type="ChEBI" id="CHEBI:18420"/>
        <label>2</label>
    </ligand>
</feature>
<keyword evidence="16 21" id="KW-0456">Lyase</keyword>
<dbReference type="GO" id="GO:0008686">
    <property type="term" value="F:3,4-dihydroxy-2-butanone-4-phosphate synthase activity"/>
    <property type="evidence" value="ECO:0007669"/>
    <property type="project" value="UniProtKB-UniRule"/>
</dbReference>
<reference evidence="24 26" key="1">
    <citation type="submission" date="2020-06" db="EMBL/GenBank/DDBJ databases">
        <title>Description of novel acetic acid bacteria.</title>
        <authorList>
            <person name="Sombolestani A."/>
        </authorList>
    </citation>
    <scope>NUCLEOTIDE SEQUENCE [LARGE SCALE GENOMIC DNA]</scope>
    <source>
        <strain evidence="24 26">LMG 26838</strain>
    </source>
</reference>